<keyword evidence="6" id="KW-0813">Transport</keyword>
<evidence type="ECO:0000256" key="1">
    <source>
        <dbReference type="ARBA" id="ARBA00006921"/>
    </source>
</evidence>
<evidence type="ECO:0000256" key="5">
    <source>
        <dbReference type="ARBA" id="ARBA00023136"/>
    </source>
</evidence>
<evidence type="ECO:0000256" key="3">
    <source>
        <dbReference type="ARBA" id="ARBA00022796"/>
    </source>
</evidence>
<dbReference type="Pfam" id="PF04145">
    <property type="entry name" value="Ctr"/>
    <property type="match status" value="1"/>
</dbReference>
<dbReference type="PANTHER" id="PTHR12483">
    <property type="entry name" value="SOLUTE CARRIER FAMILY 31 COPPER TRANSPORTERS"/>
    <property type="match status" value="1"/>
</dbReference>
<dbReference type="PANTHER" id="PTHR12483:SF85">
    <property type="entry name" value="COPPER TRANSPORT PROTEIN"/>
    <property type="match status" value="1"/>
</dbReference>
<comment type="caution">
    <text evidence="7">The sequence shown here is derived from an EMBL/GenBank/DDBJ whole genome shotgun (WGS) entry which is preliminary data.</text>
</comment>
<evidence type="ECO:0000256" key="4">
    <source>
        <dbReference type="ARBA" id="ARBA00022989"/>
    </source>
</evidence>
<dbReference type="AlphaFoldDB" id="A0AAV3NT20"/>
<evidence type="ECO:0000256" key="2">
    <source>
        <dbReference type="ARBA" id="ARBA00022692"/>
    </source>
</evidence>
<evidence type="ECO:0000256" key="6">
    <source>
        <dbReference type="RuleBase" id="RU367022"/>
    </source>
</evidence>
<reference evidence="7 8" key="1">
    <citation type="submission" date="2024-01" db="EMBL/GenBank/DDBJ databases">
        <title>The complete chloroplast genome sequence of Lithospermum erythrorhizon: insights into the phylogenetic relationship among Boraginaceae species and the maternal lineages of purple gromwells.</title>
        <authorList>
            <person name="Okada T."/>
            <person name="Watanabe K."/>
        </authorList>
    </citation>
    <scope>NUCLEOTIDE SEQUENCE [LARGE SCALE GENOMIC DNA]</scope>
</reference>
<dbReference type="EMBL" id="BAABME010000357">
    <property type="protein sequence ID" value="GAA0142078.1"/>
    <property type="molecule type" value="Genomic_DNA"/>
</dbReference>
<evidence type="ECO:0000313" key="7">
    <source>
        <dbReference type="EMBL" id="GAA0142078.1"/>
    </source>
</evidence>
<proteinExistence type="inferred from homology"/>
<organism evidence="7 8">
    <name type="scientific">Lithospermum erythrorhizon</name>
    <name type="common">Purple gromwell</name>
    <name type="synonym">Lithospermum officinale var. erythrorhizon</name>
    <dbReference type="NCBI Taxonomy" id="34254"/>
    <lineage>
        <taxon>Eukaryota</taxon>
        <taxon>Viridiplantae</taxon>
        <taxon>Streptophyta</taxon>
        <taxon>Embryophyta</taxon>
        <taxon>Tracheophyta</taxon>
        <taxon>Spermatophyta</taxon>
        <taxon>Magnoliopsida</taxon>
        <taxon>eudicotyledons</taxon>
        <taxon>Gunneridae</taxon>
        <taxon>Pentapetalae</taxon>
        <taxon>asterids</taxon>
        <taxon>lamiids</taxon>
        <taxon>Boraginales</taxon>
        <taxon>Boraginaceae</taxon>
        <taxon>Boraginoideae</taxon>
        <taxon>Lithospermeae</taxon>
        <taxon>Lithospermum</taxon>
    </lineage>
</organism>
<name>A0AAV3NT20_LITER</name>
<keyword evidence="3 6" id="KW-0187">Copper transport</keyword>
<protein>
    <recommendedName>
        <fullName evidence="6">Copper transport protein</fullName>
    </recommendedName>
</protein>
<keyword evidence="4 6" id="KW-1133">Transmembrane helix</keyword>
<dbReference type="Proteomes" id="UP001454036">
    <property type="component" value="Unassembled WGS sequence"/>
</dbReference>
<accession>A0AAV3NT20</accession>
<keyword evidence="5 6" id="KW-0472">Membrane</keyword>
<comment type="subcellular location">
    <subcellularLocation>
        <location evidence="6">Membrane</location>
        <topology evidence="6">Multi-pass membrane protein</topology>
    </subcellularLocation>
</comment>
<gene>
    <name evidence="7" type="ORF">LIER_03058</name>
</gene>
<keyword evidence="2 6" id="KW-0812">Transmembrane</keyword>
<keyword evidence="8" id="KW-1185">Reference proteome</keyword>
<sequence length="149" mass="16446">MSMPMPMPMPTPASSNDTMNMQNMVMRMSFFWGKNVTVLFEGWPDNHLWMYILALSFVFLIALAVEVLSVSPTIRAAKTPFLGGLIQSSINTLRIALGYLVMLSVMSFNVGIFIAAVAGHFCGYFIVKFRQLVADSHSGPSTNLSTNKV</sequence>
<dbReference type="InterPro" id="IPR007274">
    <property type="entry name" value="Cop_transporter"/>
</dbReference>
<keyword evidence="6" id="KW-0406">Ion transport</keyword>
<dbReference type="GO" id="GO:0005886">
    <property type="term" value="C:plasma membrane"/>
    <property type="evidence" value="ECO:0007669"/>
    <property type="project" value="TreeGrafter"/>
</dbReference>
<comment type="similarity">
    <text evidence="1 6">Belongs to the copper transporter (Ctr) (TC 1.A.56) family. SLC31A subfamily.</text>
</comment>
<dbReference type="GO" id="GO:0005375">
    <property type="term" value="F:copper ion transmembrane transporter activity"/>
    <property type="evidence" value="ECO:0007669"/>
    <property type="project" value="UniProtKB-UniRule"/>
</dbReference>
<feature type="transmembrane region" description="Helical" evidence="6">
    <location>
        <begin position="100"/>
        <end position="127"/>
    </location>
</feature>
<evidence type="ECO:0000313" key="8">
    <source>
        <dbReference type="Proteomes" id="UP001454036"/>
    </source>
</evidence>
<keyword evidence="6" id="KW-0186">Copper</keyword>